<dbReference type="AlphaFoldDB" id="E9FV50"/>
<evidence type="ECO:0000313" key="3">
    <source>
        <dbReference type="Proteomes" id="UP000000305"/>
    </source>
</evidence>
<dbReference type="InParanoid" id="E9FV50"/>
<proteinExistence type="predicted"/>
<gene>
    <name evidence="2" type="ORF">DAPPUDRAFT_95254</name>
</gene>
<name>E9FV50_DAPPU</name>
<protein>
    <submittedName>
        <fullName evidence="2">Uncharacterized protein</fullName>
    </submittedName>
</protein>
<accession>E9FV50</accession>
<keyword evidence="3" id="KW-1185">Reference proteome</keyword>
<feature type="region of interest" description="Disordered" evidence="1">
    <location>
        <begin position="204"/>
        <end position="228"/>
    </location>
</feature>
<evidence type="ECO:0000313" key="2">
    <source>
        <dbReference type="EMBL" id="EFX89169.1"/>
    </source>
</evidence>
<dbReference type="HOGENOM" id="CLU_1215856_0_0_1"/>
<dbReference type="Proteomes" id="UP000000305">
    <property type="component" value="Unassembled WGS sequence"/>
</dbReference>
<dbReference type="KEGG" id="dpx:DAPPUDRAFT_95254"/>
<sequence length="228" mass="25543">MAPSPLANWGKLKSFSFLARFHGGRIEDYIKTWKTAAGRTLKGSTATGRTYTGKMALAIRIKLTKTPHEWNNLPQYWRKLGKTEDDFGDAGIASHSNGGLIIGGLNEGVWPADEGEDPWLSRPMRETVNMPSLERRVGLMAHDFRQIFAGENLFLTRSTRLQGAPTLPSRLLQRLEAALEASGQPLPEPLHWRQWAHRMEIPTIFSPESPPAPCPRLEARKESKDGHL</sequence>
<dbReference type="EMBL" id="GL732525">
    <property type="protein sequence ID" value="EFX89169.1"/>
    <property type="molecule type" value="Genomic_DNA"/>
</dbReference>
<feature type="compositionally biased region" description="Basic and acidic residues" evidence="1">
    <location>
        <begin position="217"/>
        <end position="228"/>
    </location>
</feature>
<evidence type="ECO:0000256" key="1">
    <source>
        <dbReference type="SAM" id="MobiDB-lite"/>
    </source>
</evidence>
<dbReference type="SUPFAM" id="SSF52540">
    <property type="entry name" value="P-loop containing nucleoside triphosphate hydrolases"/>
    <property type="match status" value="1"/>
</dbReference>
<dbReference type="InterPro" id="IPR027417">
    <property type="entry name" value="P-loop_NTPase"/>
</dbReference>
<reference evidence="2 3" key="1">
    <citation type="journal article" date="2011" name="Science">
        <title>The ecoresponsive genome of Daphnia pulex.</title>
        <authorList>
            <person name="Colbourne J.K."/>
            <person name="Pfrender M.E."/>
            <person name="Gilbert D."/>
            <person name="Thomas W.K."/>
            <person name="Tucker A."/>
            <person name="Oakley T.H."/>
            <person name="Tokishita S."/>
            <person name="Aerts A."/>
            <person name="Arnold G.J."/>
            <person name="Basu M.K."/>
            <person name="Bauer D.J."/>
            <person name="Caceres C.E."/>
            <person name="Carmel L."/>
            <person name="Casola C."/>
            <person name="Choi J.H."/>
            <person name="Detter J.C."/>
            <person name="Dong Q."/>
            <person name="Dusheyko S."/>
            <person name="Eads B.D."/>
            <person name="Frohlich T."/>
            <person name="Geiler-Samerotte K.A."/>
            <person name="Gerlach D."/>
            <person name="Hatcher P."/>
            <person name="Jogdeo S."/>
            <person name="Krijgsveld J."/>
            <person name="Kriventseva E.V."/>
            <person name="Kultz D."/>
            <person name="Laforsch C."/>
            <person name="Lindquist E."/>
            <person name="Lopez J."/>
            <person name="Manak J.R."/>
            <person name="Muller J."/>
            <person name="Pangilinan J."/>
            <person name="Patwardhan R.P."/>
            <person name="Pitluck S."/>
            <person name="Pritham E.J."/>
            <person name="Rechtsteiner A."/>
            <person name="Rho M."/>
            <person name="Rogozin I.B."/>
            <person name="Sakarya O."/>
            <person name="Salamov A."/>
            <person name="Schaack S."/>
            <person name="Shapiro H."/>
            <person name="Shiga Y."/>
            <person name="Skalitzky C."/>
            <person name="Smith Z."/>
            <person name="Souvorov A."/>
            <person name="Sung W."/>
            <person name="Tang Z."/>
            <person name="Tsuchiya D."/>
            <person name="Tu H."/>
            <person name="Vos H."/>
            <person name="Wang M."/>
            <person name="Wolf Y.I."/>
            <person name="Yamagata H."/>
            <person name="Yamada T."/>
            <person name="Ye Y."/>
            <person name="Shaw J.R."/>
            <person name="Andrews J."/>
            <person name="Crease T.J."/>
            <person name="Tang H."/>
            <person name="Lucas S.M."/>
            <person name="Robertson H.M."/>
            <person name="Bork P."/>
            <person name="Koonin E.V."/>
            <person name="Zdobnov E.M."/>
            <person name="Grigoriev I.V."/>
            <person name="Lynch M."/>
            <person name="Boore J.L."/>
        </authorList>
    </citation>
    <scope>NUCLEOTIDE SEQUENCE [LARGE SCALE GENOMIC DNA]</scope>
</reference>
<organism evidence="2 3">
    <name type="scientific">Daphnia pulex</name>
    <name type="common">Water flea</name>
    <dbReference type="NCBI Taxonomy" id="6669"/>
    <lineage>
        <taxon>Eukaryota</taxon>
        <taxon>Metazoa</taxon>
        <taxon>Ecdysozoa</taxon>
        <taxon>Arthropoda</taxon>
        <taxon>Crustacea</taxon>
        <taxon>Branchiopoda</taxon>
        <taxon>Diplostraca</taxon>
        <taxon>Cladocera</taxon>
        <taxon>Anomopoda</taxon>
        <taxon>Daphniidae</taxon>
        <taxon>Daphnia</taxon>
    </lineage>
</organism>